<keyword evidence="6" id="KW-1185">Reference proteome</keyword>
<dbReference type="InterPro" id="IPR010819">
    <property type="entry name" value="AGE/CE"/>
</dbReference>
<comment type="function">
    <text evidence="4">Catalyzes the reversible epimerization of cellobiose to 4-O-beta-D-glucopyranosyl-D-mannose (Glc-Man).</text>
</comment>
<name>A0A1I4VZZ7_9HYPH</name>
<dbReference type="GO" id="GO:0005975">
    <property type="term" value="P:carbohydrate metabolic process"/>
    <property type="evidence" value="ECO:0007669"/>
    <property type="project" value="InterPro"/>
</dbReference>
<comment type="similarity">
    <text evidence="4">Belongs to the cellobiose 2-epimerase family.</text>
</comment>
<dbReference type="EMBL" id="PJNW01000013">
    <property type="protein sequence ID" value="PKR88240.1"/>
    <property type="molecule type" value="Genomic_DNA"/>
</dbReference>
<evidence type="ECO:0000313" key="6">
    <source>
        <dbReference type="Proteomes" id="UP000233491"/>
    </source>
</evidence>
<dbReference type="Proteomes" id="UP000233491">
    <property type="component" value="Unassembled WGS sequence"/>
</dbReference>
<evidence type="ECO:0000256" key="2">
    <source>
        <dbReference type="ARBA" id="ARBA00008558"/>
    </source>
</evidence>
<protein>
    <recommendedName>
        <fullName evidence="4">Cellobiose 2-epimerase</fullName>
        <shortName evidence="4">CE</shortName>
        <ecNumber evidence="4">5.1.3.11</ecNumber>
    </recommendedName>
</protein>
<sequence length="400" mass="45033">MAADDRGMREEILRELTENILPFWQGRMRDPQGGFFGAADCDGIVDKAAPRAAVVNARILWTFATATRVLGASYRATADWAFDELRTRFIDGEHGGLYWMLDAAGRPLSDRKQIYAQAFAIYAFSEYARATGNRDALGLAIGLFRLIEKHAADRERGGYIEALDRAWGPLDDMRLSDKDLNSPKSMNTHLHIMEAYTNLLRIWRDPALVARQGDLIAVTLDRIVDNGHFKLFFDMDWRSLNDHVSYGHDIEGSWLLVEAAEVLGNEALLARARDAAVLMAERTLAEGRDADGSLHYEAHGDGRLIDADKHWWPQAEALVGFQNAWEMTGNPNFRDAVRDVWTFIRDKVADRAHGEWHAKLTPDGRPYAAAEDADACLAGPWKCPYHNGRACFEMLERLKA</sequence>
<reference evidence="5 6" key="1">
    <citation type="submission" date="2017-12" db="EMBL/GenBank/DDBJ databases">
        <title>Anaerobic carbon monoxide metabolism by Pleomorphomonas carboxyditropha sp. nov., a new mesophilic hydrogenogenic carboxidotroph.</title>
        <authorList>
            <person name="Esquivel-Elizondo S."/>
            <person name="Krajmalnik-Brown R."/>
        </authorList>
    </citation>
    <scope>NUCLEOTIDE SEQUENCE [LARGE SCALE GENOMIC DNA]</scope>
    <source>
        <strain evidence="5 6">R5-392</strain>
    </source>
</reference>
<organism evidence="5 6">
    <name type="scientific">Pleomorphomonas diazotrophica</name>
    <dbReference type="NCBI Taxonomy" id="1166257"/>
    <lineage>
        <taxon>Bacteria</taxon>
        <taxon>Pseudomonadati</taxon>
        <taxon>Pseudomonadota</taxon>
        <taxon>Alphaproteobacteria</taxon>
        <taxon>Hyphomicrobiales</taxon>
        <taxon>Pleomorphomonadaceae</taxon>
        <taxon>Pleomorphomonas</taxon>
    </lineage>
</organism>
<keyword evidence="3 4" id="KW-0413">Isomerase</keyword>
<dbReference type="SUPFAM" id="SSF48208">
    <property type="entry name" value="Six-hairpin glycosidases"/>
    <property type="match status" value="1"/>
</dbReference>
<dbReference type="EC" id="5.1.3.11" evidence="4"/>
<dbReference type="AlphaFoldDB" id="A0A1I4VZZ7"/>
<dbReference type="Pfam" id="PF07221">
    <property type="entry name" value="GlcNAc_2-epim"/>
    <property type="match status" value="1"/>
</dbReference>
<dbReference type="Gene3D" id="1.50.10.10">
    <property type="match status" value="1"/>
</dbReference>
<dbReference type="PANTHER" id="PTHR15108">
    <property type="entry name" value="N-ACYLGLUCOSAMINE-2-EPIMERASE"/>
    <property type="match status" value="1"/>
</dbReference>
<dbReference type="InterPro" id="IPR012341">
    <property type="entry name" value="6hp_glycosidase-like_sf"/>
</dbReference>
<evidence type="ECO:0000313" key="5">
    <source>
        <dbReference type="EMBL" id="PKR88240.1"/>
    </source>
</evidence>
<comment type="catalytic activity">
    <reaction evidence="1 4">
        <text>D-cellobiose = beta-D-glucosyl-(1-&gt;4)-D-mannopyranose</text>
        <dbReference type="Rhea" id="RHEA:23384"/>
        <dbReference type="ChEBI" id="CHEBI:17057"/>
        <dbReference type="ChEBI" id="CHEBI:47931"/>
        <dbReference type="EC" id="5.1.3.11"/>
    </reaction>
</comment>
<gene>
    <name evidence="5" type="ORF">CXZ10_15700</name>
</gene>
<comment type="similarity">
    <text evidence="2">Belongs to the N-acylglucosamine 2-epimerase family.</text>
</comment>
<dbReference type="InterPro" id="IPR008928">
    <property type="entry name" value="6-hairpin_glycosidase_sf"/>
</dbReference>
<dbReference type="HAMAP" id="MF_00929">
    <property type="entry name" value="Cellobiose_2_epim"/>
    <property type="match status" value="1"/>
</dbReference>
<evidence type="ECO:0000256" key="4">
    <source>
        <dbReference type="HAMAP-Rule" id="MF_00929"/>
    </source>
</evidence>
<dbReference type="OrthoDB" id="5141876at2"/>
<proteinExistence type="inferred from homology"/>
<evidence type="ECO:0000256" key="1">
    <source>
        <dbReference type="ARBA" id="ARBA00001470"/>
    </source>
</evidence>
<comment type="caution">
    <text evidence="5">The sequence shown here is derived from an EMBL/GenBank/DDBJ whole genome shotgun (WGS) entry which is preliminary data.</text>
</comment>
<dbReference type="RefSeq" id="WP_101290307.1">
    <property type="nucleotide sequence ID" value="NZ_FOUQ01000014.1"/>
</dbReference>
<dbReference type="GO" id="GO:0047736">
    <property type="term" value="F:cellobiose epimerase activity"/>
    <property type="evidence" value="ECO:0007669"/>
    <property type="project" value="UniProtKB-UniRule"/>
</dbReference>
<evidence type="ECO:0000256" key="3">
    <source>
        <dbReference type="ARBA" id="ARBA00023235"/>
    </source>
</evidence>
<dbReference type="InterPro" id="IPR028584">
    <property type="entry name" value="Cellobiose_2_epim"/>
</dbReference>
<accession>A0A1I4VZZ7</accession>